<dbReference type="GO" id="GO:0015297">
    <property type="term" value="F:antiporter activity"/>
    <property type="evidence" value="ECO:0007669"/>
    <property type="project" value="UniProtKB-KW"/>
</dbReference>
<keyword evidence="3" id="KW-0050">Antiport</keyword>
<evidence type="ECO:0000256" key="6">
    <source>
        <dbReference type="ARBA" id="ARBA00022989"/>
    </source>
</evidence>
<evidence type="ECO:0000256" key="2">
    <source>
        <dbReference type="ARBA" id="ARBA00022448"/>
    </source>
</evidence>
<reference evidence="11 13" key="1">
    <citation type="submission" date="2018-09" db="EMBL/GenBank/DDBJ databases">
        <title>Murine metabolic-syndrome-specific gut microbial biobank.</title>
        <authorList>
            <person name="Liu C."/>
        </authorList>
    </citation>
    <scope>NUCLEOTIDE SEQUENCE [LARGE SCALE GENOMIC DNA]</scope>
    <source>
        <strain evidence="11 13">8-P5</strain>
    </source>
</reference>
<dbReference type="GO" id="GO:0006811">
    <property type="term" value="P:monoatomic ion transport"/>
    <property type="evidence" value="ECO:0007669"/>
    <property type="project" value="UniProtKB-KW"/>
</dbReference>
<feature type="transmembrane region" description="Helical" evidence="10">
    <location>
        <begin position="47"/>
        <end position="68"/>
    </location>
</feature>
<dbReference type="InterPro" id="IPR048279">
    <property type="entry name" value="MdtK-like"/>
</dbReference>
<gene>
    <name evidence="11" type="ORF">D7V78_10275</name>
    <name evidence="12" type="ORF">E5342_07600</name>
</gene>
<accession>A0A3L7ZP14</accession>
<feature type="transmembrane region" description="Helical" evidence="10">
    <location>
        <begin position="316"/>
        <end position="339"/>
    </location>
</feature>
<dbReference type="Pfam" id="PF01554">
    <property type="entry name" value="MatE"/>
    <property type="match status" value="2"/>
</dbReference>
<evidence type="ECO:0000256" key="5">
    <source>
        <dbReference type="ARBA" id="ARBA00022692"/>
    </source>
</evidence>
<keyword evidence="7" id="KW-0406">Ion transport</keyword>
<dbReference type="RefSeq" id="WP_121736137.1">
    <property type="nucleotide sequence ID" value="NZ_QXXG01000007.1"/>
</dbReference>
<feature type="transmembrane region" description="Helical" evidence="10">
    <location>
        <begin position="233"/>
        <end position="254"/>
    </location>
</feature>
<organism evidence="11 13">
    <name type="scientific">Parabacteroides distasonis</name>
    <dbReference type="NCBI Taxonomy" id="823"/>
    <lineage>
        <taxon>Bacteria</taxon>
        <taxon>Pseudomonadati</taxon>
        <taxon>Bacteroidota</taxon>
        <taxon>Bacteroidia</taxon>
        <taxon>Bacteroidales</taxon>
        <taxon>Tannerellaceae</taxon>
        <taxon>Parabacteroides</taxon>
    </lineage>
</organism>
<feature type="transmembrane region" description="Helical" evidence="10">
    <location>
        <begin position="382"/>
        <end position="400"/>
    </location>
</feature>
<evidence type="ECO:0000313" key="14">
    <source>
        <dbReference type="Proteomes" id="UP000310032"/>
    </source>
</evidence>
<feature type="transmembrane region" description="Helical" evidence="10">
    <location>
        <begin position="274"/>
        <end position="295"/>
    </location>
</feature>
<dbReference type="AlphaFoldDB" id="A0A3L7ZP14"/>
<dbReference type="EMBL" id="RAYI01000017">
    <property type="protein sequence ID" value="RLT73468.1"/>
    <property type="molecule type" value="Genomic_DNA"/>
</dbReference>
<evidence type="ECO:0000256" key="8">
    <source>
        <dbReference type="ARBA" id="ARBA00023136"/>
    </source>
</evidence>
<proteinExistence type="predicted"/>
<evidence type="ECO:0000256" key="10">
    <source>
        <dbReference type="SAM" id="Phobius"/>
    </source>
</evidence>
<dbReference type="Proteomes" id="UP000278164">
    <property type="component" value="Unassembled WGS sequence"/>
</dbReference>
<feature type="transmembrane region" description="Helical" evidence="10">
    <location>
        <begin position="189"/>
        <end position="212"/>
    </location>
</feature>
<dbReference type="InterPro" id="IPR002528">
    <property type="entry name" value="MATE_fam"/>
</dbReference>
<feature type="transmembrane region" description="Helical" evidence="10">
    <location>
        <begin position="345"/>
        <end position="370"/>
    </location>
</feature>
<evidence type="ECO:0000256" key="4">
    <source>
        <dbReference type="ARBA" id="ARBA00022475"/>
    </source>
</evidence>
<protein>
    <recommendedName>
        <fullName evidence="9">Multidrug-efflux transporter</fullName>
    </recommendedName>
</protein>
<feature type="transmembrane region" description="Helical" evidence="10">
    <location>
        <begin position="155"/>
        <end position="177"/>
    </location>
</feature>
<evidence type="ECO:0000256" key="7">
    <source>
        <dbReference type="ARBA" id="ARBA00023065"/>
    </source>
</evidence>
<dbReference type="Proteomes" id="UP000310032">
    <property type="component" value="Unassembled WGS sequence"/>
</dbReference>
<keyword evidence="6 10" id="KW-1133">Transmembrane helix</keyword>
<dbReference type="InterPro" id="IPR050222">
    <property type="entry name" value="MATE_MdtK"/>
</dbReference>
<evidence type="ECO:0000256" key="3">
    <source>
        <dbReference type="ARBA" id="ARBA00022449"/>
    </source>
</evidence>
<dbReference type="GO" id="GO:0005886">
    <property type="term" value="C:plasma membrane"/>
    <property type="evidence" value="ECO:0007669"/>
    <property type="project" value="UniProtKB-SubCell"/>
</dbReference>
<name>A0A3L7ZP14_PARDI</name>
<dbReference type="PANTHER" id="PTHR43298">
    <property type="entry name" value="MULTIDRUG RESISTANCE PROTEIN NORM-RELATED"/>
    <property type="match status" value="1"/>
</dbReference>
<dbReference type="CDD" id="cd13133">
    <property type="entry name" value="MATE_like_7"/>
    <property type="match status" value="1"/>
</dbReference>
<keyword evidence="4" id="KW-1003">Cell membrane</keyword>
<keyword evidence="8 10" id="KW-0472">Membrane</keyword>
<evidence type="ECO:0000313" key="11">
    <source>
        <dbReference type="EMBL" id="RLT73468.1"/>
    </source>
</evidence>
<keyword evidence="2" id="KW-0813">Transport</keyword>
<keyword evidence="5 10" id="KW-0812">Transmembrane</keyword>
<dbReference type="EMBL" id="SRYM01000015">
    <property type="protein sequence ID" value="TGY58931.1"/>
    <property type="molecule type" value="Genomic_DNA"/>
</dbReference>
<feature type="transmembrane region" description="Helical" evidence="10">
    <location>
        <begin position="126"/>
        <end position="143"/>
    </location>
</feature>
<evidence type="ECO:0000256" key="9">
    <source>
        <dbReference type="ARBA" id="ARBA00031636"/>
    </source>
</evidence>
<dbReference type="PIRSF" id="PIRSF006603">
    <property type="entry name" value="DinF"/>
    <property type="match status" value="1"/>
</dbReference>
<comment type="caution">
    <text evidence="11">The sequence shown here is derived from an EMBL/GenBank/DDBJ whole genome shotgun (WGS) entry which is preliminary data.</text>
</comment>
<dbReference type="OrthoDB" id="9780160at2"/>
<feature type="transmembrane region" description="Helical" evidence="10">
    <location>
        <begin position="7"/>
        <end position="27"/>
    </location>
</feature>
<dbReference type="NCBIfam" id="TIGR00797">
    <property type="entry name" value="matE"/>
    <property type="match status" value="1"/>
</dbReference>
<evidence type="ECO:0000313" key="12">
    <source>
        <dbReference type="EMBL" id="TGY58931.1"/>
    </source>
</evidence>
<sequence length="440" mass="48515">MYTNRKIWNVSYPIFLSLLAQNVINVTDTAFLGRVGEVELGASAMGGLYYICAFTIAFGFSTGSQIVIGRRNGEGRYGQIGPVMIQGVFFLLSLAAILFLFSRFFAGDVMRVLISSDAILNATEEFLAWRVFGFFFSFVNVMFRALFIGITRTKVLILNAVLMAMTNVLLDYLLIFGHVGFPKMGIQGAAIASVIAEAVSILFFVVYTRLTIDIRKYALNQVRSFDLGLLKRVLDISVFTMLQYFLSIATWFMFFIAVEHLGQRELAVANIVRSIYVVMLIPVNSLATTTNTFVSNSLGVGAIDQVIPTIWKVCKLSLGIMVVFAAIVSLMPGWVVSVYTNDASLVVASIPSVYVIVGSLLIGSVANVVFNGVSGTGNTRSALFMEAVVLILYVLFVYVVGMRLRLPVAVCFLTEAIYYTGLLFVSVIYLKKASWQNKRI</sequence>
<evidence type="ECO:0000256" key="1">
    <source>
        <dbReference type="ARBA" id="ARBA00004651"/>
    </source>
</evidence>
<dbReference type="GO" id="GO:0042910">
    <property type="term" value="F:xenobiotic transmembrane transporter activity"/>
    <property type="evidence" value="ECO:0007669"/>
    <property type="project" value="InterPro"/>
</dbReference>
<comment type="subcellular location">
    <subcellularLocation>
        <location evidence="1">Cell membrane</location>
        <topology evidence="1">Multi-pass membrane protein</topology>
    </subcellularLocation>
</comment>
<reference evidence="12 14" key="2">
    <citation type="submission" date="2019-04" db="EMBL/GenBank/DDBJ databases">
        <title>Microbes associate with the intestines of laboratory mice.</title>
        <authorList>
            <person name="Navarre W."/>
            <person name="Wong E."/>
            <person name="Huang K."/>
            <person name="Tropini C."/>
            <person name="Ng K."/>
            <person name="Yu B."/>
        </authorList>
    </citation>
    <scope>NUCLEOTIDE SEQUENCE [LARGE SCALE GENOMIC DNA]</scope>
    <source>
        <strain evidence="12 14">NM39_I3</strain>
    </source>
</reference>
<feature type="transmembrane region" description="Helical" evidence="10">
    <location>
        <begin position="80"/>
        <end position="106"/>
    </location>
</feature>
<dbReference type="PANTHER" id="PTHR43298:SF2">
    <property type="entry name" value="FMN_FAD EXPORTER YEEO-RELATED"/>
    <property type="match status" value="1"/>
</dbReference>
<feature type="transmembrane region" description="Helical" evidence="10">
    <location>
        <begin position="406"/>
        <end position="430"/>
    </location>
</feature>
<evidence type="ECO:0000313" key="13">
    <source>
        <dbReference type="Proteomes" id="UP000278164"/>
    </source>
</evidence>